<dbReference type="Pfam" id="PF05685">
    <property type="entry name" value="Uma2"/>
    <property type="match status" value="1"/>
</dbReference>
<dbReference type="SUPFAM" id="SSF52980">
    <property type="entry name" value="Restriction endonuclease-like"/>
    <property type="match status" value="1"/>
</dbReference>
<feature type="domain" description="C2H2-type" evidence="1">
    <location>
        <begin position="226"/>
        <end position="247"/>
    </location>
</feature>
<protein>
    <submittedName>
        <fullName evidence="2">1408_t:CDS:1</fullName>
    </submittedName>
</protein>
<dbReference type="GO" id="GO:0006302">
    <property type="term" value="P:double-strand break repair"/>
    <property type="evidence" value="ECO:0007669"/>
    <property type="project" value="UniProtKB-ARBA"/>
</dbReference>
<dbReference type="EMBL" id="CAJVPV010000759">
    <property type="protein sequence ID" value="CAG8472842.1"/>
    <property type="molecule type" value="Genomic_DNA"/>
</dbReference>
<dbReference type="Proteomes" id="UP000789342">
    <property type="component" value="Unassembled WGS sequence"/>
</dbReference>
<dbReference type="InterPro" id="IPR012296">
    <property type="entry name" value="Nuclease_put_TT1808"/>
</dbReference>
<sequence>MPKAKIDLDNLDFSHTYTFEEFELINKQLETRTLEVNGQPVNLFDLDATGKLIPMPQATACMEATVSTINGLITTSQGGFDFSVGGRKSIRSPDVSFTPDAVSSQLIELQRWTFQGRPFTPTLVIEVGDTKSRSVFEESDYKFKRVYFTVGTSVQLGWLIDPKNRKIWVYKRNQHGNVFRREHAWEDLEGGNILPEFTLKVWKIEQAISQEPFALSSVNKKLKIDCPKCDTTFSSRYTFTQHYVDEHARILR</sequence>
<name>A0A9N8W0G4_9GLOM</name>
<dbReference type="Gene3D" id="3.90.1570.10">
    <property type="entry name" value="tt1808, chain A"/>
    <property type="match status" value="1"/>
</dbReference>
<dbReference type="InterPro" id="IPR013087">
    <property type="entry name" value="Znf_C2H2_type"/>
</dbReference>
<accession>A0A9N8W0G4</accession>
<evidence type="ECO:0000313" key="2">
    <source>
        <dbReference type="EMBL" id="CAG8472842.1"/>
    </source>
</evidence>
<keyword evidence="3" id="KW-1185">Reference proteome</keyword>
<dbReference type="AlphaFoldDB" id="A0A9N8W0G4"/>
<dbReference type="PROSITE" id="PS00028">
    <property type="entry name" value="ZINC_FINGER_C2H2_1"/>
    <property type="match status" value="1"/>
</dbReference>
<gene>
    <name evidence="2" type="ORF">AMORRO_LOCUS1938</name>
</gene>
<comment type="caution">
    <text evidence="2">The sequence shown here is derived from an EMBL/GenBank/DDBJ whole genome shotgun (WGS) entry which is preliminary data.</text>
</comment>
<reference evidence="2" key="1">
    <citation type="submission" date="2021-06" db="EMBL/GenBank/DDBJ databases">
        <authorList>
            <person name="Kallberg Y."/>
            <person name="Tangrot J."/>
            <person name="Rosling A."/>
        </authorList>
    </citation>
    <scope>NUCLEOTIDE SEQUENCE</scope>
    <source>
        <strain evidence="2">CL551</strain>
    </source>
</reference>
<dbReference type="OrthoDB" id="88517at2759"/>
<dbReference type="InterPro" id="IPR008538">
    <property type="entry name" value="Uma2"/>
</dbReference>
<dbReference type="InterPro" id="IPR011335">
    <property type="entry name" value="Restrct_endonuc-II-like"/>
</dbReference>
<proteinExistence type="predicted"/>
<dbReference type="CDD" id="cd06260">
    <property type="entry name" value="DUF820-like"/>
    <property type="match status" value="1"/>
</dbReference>
<evidence type="ECO:0000259" key="1">
    <source>
        <dbReference type="PROSITE" id="PS00028"/>
    </source>
</evidence>
<evidence type="ECO:0000313" key="3">
    <source>
        <dbReference type="Proteomes" id="UP000789342"/>
    </source>
</evidence>
<organism evidence="2 3">
    <name type="scientific">Acaulospora morrowiae</name>
    <dbReference type="NCBI Taxonomy" id="94023"/>
    <lineage>
        <taxon>Eukaryota</taxon>
        <taxon>Fungi</taxon>
        <taxon>Fungi incertae sedis</taxon>
        <taxon>Mucoromycota</taxon>
        <taxon>Glomeromycotina</taxon>
        <taxon>Glomeromycetes</taxon>
        <taxon>Diversisporales</taxon>
        <taxon>Acaulosporaceae</taxon>
        <taxon>Acaulospora</taxon>
    </lineage>
</organism>